<evidence type="ECO:0000313" key="6">
    <source>
        <dbReference type="EMBL" id="ALI04184.1"/>
    </source>
</evidence>
<sequence length="330" mass="36659">MTSVKDVAQLAGVSLMTVSRALNNPEKLSPETYQRVRRAIDELQFVPSLSARRIRGDNLQTRTIGVFALDTATTPFAVELLLSIEQTAQQAGWNVFILNLLSNPPTDQNIDLMLSHRPDGLIFSAMGLRQVCIPERLKSTPLVLANCLADDSRLVSYVPDDEMGQYRAVHHALSRGYRRPLFINLPKQSLAWGLRQRGMQRACQAFGLLPDALLQYDLADHDAYGETAAILDRHIIDSRPQFDILICGNDRIAFCAYQVLLGRGLKIPNDVAVLGYDNMIGIAELFIPPLTTVQLPYYEIGRRAARHLIEALDVSGTRPVDCPLVARASL</sequence>
<dbReference type="PROSITE" id="PS50932">
    <property type="entry name" value="HTH_LACI_2"/>
    <property type="match status" value="1"/>
</dbReference>
<dbReference type="GO" id="GO:0000976">
    <property type="term" value="F:transcription cis-regulatory region binding"/>
    <property type="evidence" value="ECO:0007669"/>
    <property type="project" value="TreeGrafter"/>
</dbReference>
<feature type="domain" description="HTH lacI-type" evidence="5">
    <location>
        <begin position="2"/>
        <end position="56"/>
    </location>
</feature>
<accession>A0A0N9WP45</accession>
<dbReference type="GO" id="GO:0003700">
    <property type="term" value="F:DNA-binding transcription factor activity"/>
    <property type="evidence" value="ECO:0007669"/>
    <property type="project" value="TreeGrafter"/>
</dbReference>
<keyword evidence="4" id="KW-0804">Transcription</keyword>
<dbReference type="CDD" id="cd01392">
    <property type="entry name" value="HTH_LacI"/>
    <property type="match status" value="1"/>
</dbReference>
<reference evidence="7" key="1">
    <citation type="submission" date="2015-09" db="EMBL/GenBank/DDBJ databases">
        <title>Whole genome sequence of Pseudomonas fluorescens FW300-N2E3.</title>
        <authorList>
            <person name="Ray J."/>
            <person name="Melnyk R."/>
            <person name="Deutschbauer A."/>
        </authorList>
    </citation>
    <scope>NUCLEOTIDE SEQUENCE [LARGE SCALE GENOMIC DNA]</scope>
    <source>
        <strain evidence="7">FW300-N2E3</strain>
    </source>
</reference>
<dbReference type="SUPFAM" id="SSF47413">
    <property type="entry name" value="lambda repressor-like DNA-binding domains"/>
    <property type="match status" value="1"/>
</dbReference>
<dbReference type="CDD" id="cd06288">
    <property type="entry name" value="PBP1_sucrose_transcription_regulator"/>
    <property type="match status" value="1"/>
</dbReference>
<dbReference type="InterPro" id="IPR000843">
    <property type="entry name" value="HTH_LacI"/>
</dbReference>
<proteinExistence type="predicted"/>
<keyword evidence="1" id="KW-0678">Repressor</keyword>
<dbReference type="Pfam" id="PF00356">
    <property type="entry name" value="LacI"/>
    <property type="match status" value="1"/>
</dbReference>
<evidence type="ECO:0000313" key="7">
    <source>
        <dbReference type="Proteomes" id="UP000066487"/>
    </source>
</evidence>
<dbReference type="PANTHER" id="PTHR30146">
    <property type="entry name" value="LACI-RELATED TRANSCRIPTIONAL REPRESSOR"/>
    <property type="match status" value="1"/>
</dbReference>
<dbReference type="PRINTS" id="PR00036">
    <property type="entry name" value="HTHLACI"/>
</dbReference>
<dbReference type="Gene3D" id="1.10.260.40">
    <property type="entry name" value="lambda repressor-like DNA-binding domains"/>
    <property type="match status" value="1"/>
</dbReference>
<dbReference type="RefSeq" id="WP_054597390.1">
    <property type="nucleotide sequence ID" value="NZ_CP012830.1"/>
</dbReference>
<dbReference type="PANTHER" id="PTHR30146:SF151">
    <property type="entry name" value="HTH-TYPE TRANSCRIPTIONAL REPRESSOR CYTR"/>
    <property type="match status" value="1"/>
</dbReference>
<dbReference type="InterPro" id="IPR001761">
    <property type="entry name" value="Peripla_BP/Lac1_sug-bd_dom"/>
</dbReference>
<keyword evidence="2" id="KW-0805">Transcription regulation</keyword>
<keyword evidence="3" id="KW-0238">DNA-binding</keyword>
<evidence type="ECO:0000256" key="3">
    <source>
        <dbReference type="ARBA" id="ARBA00023125"/>
    </source>
</evidence>
<dbReference type="SUPFAM" id="SSF53822">
    <property type="entry name" value="Periplasmic binding protein-like I"/>
    <property type="match status" value="1"/>
</dbReference>
<dbReference type="Pfam" id="PF00532">
    <property type="entry name" value="Peripla_BP_1"/>
    <property type="match status" value="1"/>
</dbReference>
<organism evidence="6 7">
    <name type="scientific">Pseudomonas fluorescens</name>
    <dbReference type="NCBI Taxonomy" id="294"/>
    <lineage>
        <taxon>Bacteria</taxon>
        <taxon>Pseudomonadati</taxon>
        <taxon>Pseudomonadota</taxon>
        <taxon>Gammaproteobacteria</taxon>
        <taxon>Pseudomonadales</taxon>
        <taxon>Pseudomonadaceae</taxon>
        <taxon>Pseudomonas</taxon>
    </lineage>
</organism>
<dbReference type="Gene3D" id="3.40.50.2300">
    <property type="match status" value="2"/>
</dbReference>
<protein>
    <submittedName>
        <fullName evidence="6">Transcriptional regulator</fullName>
    </submittedName>
</protein>
<evidence type="ECO:0000256" key="1">
    <source>
        <dbReference type="ARBA" id="ARBA00022491"/>
    </source>
</evidence>
<dbReference type="AlphaFoldDB" id="A0A0N9WP45"/>
<dbReference type="SMART" id="SM00354">
    <property type="entry name" value="HTH_LACI"/>
    <property type="match status" value="1"/>
</dbReference>
<name>A0A0N9WP45_PSEFL</name>
<dbReference type="InterPro" id="IPR028082">
    <property type="entry name" value="Peripla_BP_I"/>
</dbReference>
<evidence type="ECO:0000256" key="2">
    <source>
        <dbReference type="ARBA" id="ARBA00023015"/>
    </source>
</evidence>
<gene>
    <name evidence="6" type="ORF">AO353_25140</name>
</gene>
<evidence type="ECO:0000256" key="4">
    <source>
        <dbReference type="ARBA" id="ARBA00023163"/>
    </source>
</evidence>
<dbReference type="OrthoDB" id="5621819at2"/>
<dbReference type="Proteomes" id="UP000066487">
    <property type="component" value="Chromosome"/>
</dbReference>
<evidence type="ECO:0000259" key="5">
    <source>
        <dbReference type="PROSITE" id="PS50932"/>
    </source>
</evidence>
<dbReference type="InterPro" id="IPR010982">
    <property type="entry name" value="Lambda_DNA-bd_dom_sf"/>
</dbReference>
<reference evidence="6 7" key="2">
    <citation type="journal article" date="2018" name="Nature">
        <title>Mutant phenotypes for thousands of bacterial genes of unknown function.</title>
        <authorList>
            <person name="Price M.N."/>
            <person name="Wetmore K.M."/>
            <person name="Waters R.J."/>
            <person name="Callaghan M."/>
            <person name="Ray J."/>
            <person name="Liu H."/>
            <person name="Kuehl J.V."/>
            <person name="Melnyk R.A."/>
            <person name="Lamson J.S."/>
            <person name="Suh Y."/>
            <person name="Carlson H.K."/>
            <person name="Esquivel Z."/>
            <person name="Sadeeshkumar H."/>
            <person name="Chakraborty R."/>
            <person name="Zane G.M."/>
            <person name="Rubin B.E."/>
            <person name="Wall J.D."/>
            <person name="Visel A."/>
            <person name="Bristow J."/>
            <person name="Blow M.J."/>
            <person name="Arkin A.P."/>
            <person name="Deutschbauer A.M."/>
        </authorList>
    </citation>
    <scope>NUCLEOTIDE SEQUENCE [LARGE SCALE GENOMIC DNA]</scope>
    <source>
        <strain evidence="6 7">FW300-N2E3</strain>
    </source>
</reference>
<dbReference type="EMBL" id="CP012830">
    <property type="protein sequence ID" value="ALI04184.1"/>
    <property type="molecule type" value="Genomic_DNA"/>
</dbReference>
<dbReference type="PROSITE" id="PS00356">
    <property type="entry name" value="HTH_LACI_1"/>
    <property type="match status" value="1"/>
</dbReference>